<gene>
    <name evidence="2" type="ORF">RSO01_84690</name>
</gene>
<dbReference type="EMBL" id="BKAJ01000213">
    <property type="protein sequence ID" value="GEP61303.1"/>
    <property type="molecule type" value="Genomic_DNA"/>
</dbReference>
<comment type="caution">
    <text evidence="2">The sequence shown here is derived from an EMBL/GenBank/DDBJ whole genome shotgun (WGS) entry which is preliminary data.</text>
</comment>
<evidence type="ECO:0000313" key="3">
    <source>
        <dbReference type="Proteomes" id="UP000321058"/>
    </source>
</evidence>
<dbReference type="OrthoDB" id="9787760at2"/>
<sequence>MTIAWPNPCELLPSIIPEERRGRPGAAREAALAAARENPERRLEYLMWAVYASLSVGEAREALRLLDTFPADADATIAGRARACRAWAQMLDRNWYPGNDGGEMSPSWRENLATIDSVASGDAETMLVEACAAYGPRMVLTFRDIITGASRQSLALLDQVLPAALQSLDNFSVVAAKVNAPTSVVWSLAAKADLQQRAGHREEARQALTQLRGYCMQAGDVVGVANTWMLEGDWWATPGSTPEALGLVLPDGAADAAPPIPVNTAAMQAYEQAAVILAESDAPRANAAVSLRRALLAGRAADFDAQREHLMQCERACQEAGDAAGVHLATVHRWLSDIARGDLTAVRQIAPLEWGPVHGPVAEIAAWATKRGSLTYCTGLGRLLQRSGQKFVAASEFDRAEVAFRLASYLLPQNGAVPRWTIPEALAHLDTRRNLTTRALVRQVQTLDLLPAPKAPAGDDNTWLQDLQLTLGLVTVPTGVTGAGEIGIRMIERGEQRLNALLNVAKIAHAPDALLSSDPMKALEDAKAAYKADFTKGAGLDQKVLELASSVTSDALRRARPLVALMRARQVERLGWDTQAELWYRTALECSAKAGPENRWLEILILNAWGRRAEARTVLKTALDERLVEDSILAKLAIQVGDHEAARRLFAILATTREKLGTDWRDDADRAEAAIEGGDGDTALKLVSRAIVDFQGMIDRLPRDADRVAACDDVGAAELYLIASRIHLRLARAAERKRDLDTAAAQRALAFEVSERHRALTLPPVLPASALADRKGTGAFQQWQQSATEHATAYQRLLAALLLGTANVLHCTEVLAGAERALAESEAALSPGEQAALLEARRAQSVTAKDVQKRLPADACLLEYQVVGRDYVAFAMTASDVIAHEGRIERGTLQGLASRLVRACAAGTPSPEADELAAILLKPFASILAAQQRVLVVPSGALNAVPFHVLPFRGTPLGETHVISYLPAAGLIARGPMDRPLAAGGALVVGDPAFDPAEHPTLQRLPGAEVEANAVARIYDTPDIFLAANAKEETLRPLMRDRALVHLATHGRLDEIAPNTSSIVLAERGELTVSDLIGLQFNADLVVLSACDTGRGTTTQGGDLIGLARGLLAAGVRRCVVSLWPVDDAAACVTMVGFHRRVKKGTAPALALALAQREMRMLSGAQIAERYRALGGPVAPGQSAMRRKAVGTVPQLPAFPEVDIEDVDTTVEARGGHLASIWAPFILIGA</sequence>
<dbReference type="Pfam" id="PF12770">
    <property type="entry name" value="CHAT"/>
    <property type="match status" value="1"/>
</dbReference>
<protein>
    <recommendedName>
        <fullName evidence="1">CHAT domain-containing protein</fullName>
    </recommendedName>
</protein>
<dbReference type="PANTHER" id="PTHR10098:SF108">
    <property type="entry name" value="TETRATRICOPEPTIDE REPEAT PROTEIN 28"/>
    <property type="match status" value="1"/>
</dbReference>
<dbReference type="AlphaFoldDB" id="A0A512NQS9"/>
<feature type="domain" description="CHAT" evidence="1">
    <location>
        <begin position="913"/>
        <end position="1229"/>
    </location>
</feature>
<dbReference type="PANTHER" id="PTHR10098">
    <property type="entry name" value="RAPSYN-RELATED"/>
    <property type="match status" value="1"/>
</dbReference>
<reference evidence="2 3" key="1">
    <citation type="submission" date="2019-07" db="EMBL/GenBank/DDBJ databases">
        <title>Whole genome shotgun sequence of Reyranella soli NBRC 108950.</title>
        <authorList>
            <person name="Hosoyama A."/>
            <person name="Uohara A."/>
            <person name="Ohji S."/>
            <person name="Ichikawa N."/>
        </authorList>
    </citation>
    <scope>NUCLEOTIDE SEQUENCE [LARGE SCALE GENOMIC DNA]</scope>
    <source>
        <strain evidence="2 3">NBRC 108950</strain>
    </source>
</reference>
<evidence type="ECO:0000313" key="2">
    <source>
        <dbReference type="EMBL" id="GEP61303.1"/>
    </source>
</evidence>
<dbReference type="Proteomes" id="UP000321058">
    <property type="component" value="Unassembled WGS sequence"/>
</dbReference>
<keyword evidence="3" id="KW-1185">Reference proteome</keyword>
<proteinExistence type="predicted"/>
<dbReference type="InterPro" id="IPR024983">
    <property type="entry name" value="CHAT_dom"/>
</dbReference>
<dbReference type="RefSeq" id="WP_147156610.1">
    <property type="nucleotide sequence ID" value="NZ_BKAJ01000213.1"/>
</dbReference>
<organism evidence="2 3">
    <name type="scientific">Reyranella soli</name>
    <dbReference type="NCBI Taxonomy" id="1230389"/>
    <lineage>
        <taxon>Bacteria</taxon>
        <taxon>Pseudomonadati</taxon>
        <taxon>Pseudomonadota</taxon>
        <taxon>Alphaproteobacteria</taxon>
        <taxon>Hyphomicrobiales</taxon>
        <taxon>Reyranellaceae</taxon>
        <taxon>Reyranella</taxon>
    </lineage>
</organism>
<accession>A0A512NQS9</accession>
<name>A0A512NQS9_9HYPH</name>
<evidence type="ECO:0000259" key="1">
    <source>
        <dbReference type="Pfam" id="PF12770"/>
    </source>
</evidence>